<dbReference type="Proteomes" id="UP000282007">
    <property type="component" value="Chromosome"/>
</dbReference>
<dbReference type="Pfam" id="PF11376">
    <property type="entry name" value="DUF3179"/>
    <property type="match status" value="1"/>
</dbReference>
<accession>A0A3M0DI48</accession>
<evidence type="ECO:0000313" key="2">
    <source>
        <dbReference type="EMBL" id="AZH26121.1"/>
    </source>
</evidence>
<keyword evidence="5" id="KW-1185">Reference proteome</keyword>
<dbReference type="AlphaFoldDB" id="A0A3M0DI48"/>
<dbReference type="KEGG" id="haer:DU502_12470"/>
<dbReference type="GeneID" id="38472114"/>
<evidence type="ECO:0000313" key="3">
    <source>
        <dbReference type="EMBL" id="RMB18426.1"/>
    </source>
</evidence>
<dbReference type="RefSeq" id="WP_121920510.1">
    <property type="nucleotide sequence ID" value="NZ_CP034145.1"/>
</dbReference>
<dbReference type="EMBL" id="REFS01000003">
    <property type="protein sequence ID" value="RMB18426.1"/>
    <property type="molecule type" value="Genomic_DNA"/>
</dbReference>
<name>A0A3M0DI48_9EURY</name>
<dbReference type="OrthoDB" id="2731at2157"/>
<sequence>MRTRHTRRAAVALGVGAVGALAGCLGGNSVVDAGGGDDGHDDGTETPSADGPPPADRSPLVAYDASRLRAATVSGGPPKDGIPSVDEPSVVDASAAAFLRDEEIVVGVARGEAVRAYPRKILVHHEIVNDRLDGVPVSVTYCPLTGTVLGFERGATTFGVSGNLVNSNLVMYDRATDSRWPQVLATAIDGPLTGRSLREFDVVWTTWRQWRARYPETEVLSEDTGYVRNYGVDPYGSYGPKRGYYARQSTMFEPLTTDDRLQPKTTVLGVRTGAGATAVQSSWLAREGVVDAAVGDERFAFVHDPALDSGFAYRVPADVPVAADGEDDRIRVDGDPHAPDALPFERAHGIEAMWFAWAGFYPETDLHAYP</sequence>
<reference evidence="2 5" key="2">
    <citation type="submission" date="2018-07" db="EMBL/GenBank/DDBJ databases">
        <title>Genome sequences of Haloplanus aerogenes JCM 16430T.</title>
        <authorList>
            <person name="Kim Y.B."/>
            <person name="Roh S.W."/>
        </authorList>
    </citation>
    <scope>NUCLEOTIDE SEQUENCE [LARGE SCALE GENOMIC DNA]</scope>
    <source>
        <strain evidence="2 5">JCM 16430</strain>
    </source>
</reference>
<dbReference type="InterPro" id="IPR021516">
    <property type="entry name" value="DUF3179"/>
</dbReference>
<reference evidence="3 4" key="1">
    <citation type="journal article" date="2015" name="Stand. Genomic Sci.">
        <title>Genomic Encyclopedia of Bacterial and Archaeal Type Strains, Phase III: the genomes of soil and plant-associated and newly described type strains.</title>
        <authorList>
            <person name="Whitman W.B."/>
            <person name="Woyke T."/>
            <person name="Klenk H.P."/>
            <person name="Zhou Y."/>
            <person name="Lilburn T.G."/>
            <person name="Beck B.J."/>
            <person name="De Vos P."/>
            <person name="Vandamme P."/>
            <person name="Eisen J.A."/>
            <person name="Garrity G."/>
            <person name="Hugenholtz P."/>
            <person name="Kyrpides N.C."/>
        </authorList>
    </citation>
    <scope>NUCLEOTIDE SEQUENCE [LARGE SCALE GENOMIC DNA]</scope>
    <source>
        <strain evidence="3 4">CGMCC 1.10124</strain>
    </source>
</reference>
<dbReference type="EMBL" id="CP034145">
    <property type="protein sequence ID" value="AZH26121.1"/>
    <property type="molecule type" value="Genomic_DNA"/>
</dbReference>
<feature type="region of interest" description="Disordered" evidence="1">
    <location>
        <begin position="32"/>
        <end position="58"/>
    </location>
</feature>
<protein>
    <submittedName>
        <fullName evidence="2">DUF3179 domain-containing protein</fullName>
    </submittedName>
    <submittedName>
        <fullName evidence="3">Uncharacterized protein DUF3179</fullName>
    </submittedName>
</protein>
<dbReference type="PROSITE" id="PS51257">
    <property type="entry name" value="PROKAR_LIPOPROTEIN"/>
    <property type="match status" value="1"/>
</dbReference>
<organism evidence="3 4">
    <name type="scientific">Haloplanus aerogenes</name>
    <dbReference type="NCBI Taxonomy" id="660522"/>
    <lineage>
        <taxon>Archaea</taxon>
        <taxon>Methanobacteriati</taxon>
        <taxon>Methanobacteriota</taxon>
        <taxon>Stenosarchaea group</taxon>
        <taxon>Halobacteria</taxon>
        <taxon>Halobacteriales</taxon>
        <taxon>Haloferacaceae</taxon>
        <taxon>Haloplanus</taxon>
    </lineage>
</organism>
<reference evidence="3" key="3">
    <citation type="submission" date="2018-10" db="EMBL/GenBank/DDBJ databases">
        <authorList>
            <person name="Whitman W."/>
            <person name="Huntemann M."/>
            <person name="Clum A."/>
            <person name="Pillay M."/>
            <person name="Palaniappan K."/>
            <person name="Varghese N."/>
            <person name="Mikhailova N."/>
            <person name="Stamatis D."/>
            <person name="Reddy T."/>
            <person name="Daum C."/>
            <person name="Shapiro N."/>
            <person name="Ivanova N."/>
            <person name="Kyrpides N."/>
            <person name="Woyke T."/>
        </authorList>
    </citation>
    <scope>NUCLEOTIDE SEQUENCE</scope>
    <source>
        <strain evidence="3">CGMCC 1.10124</strain>
    </source>
</reference>
<dbReference type="Proteomes" id="UP000277326">
    <property type="component" value="Unassembled WGS sequence"/>
</dbReference>
<evidence type="ECO:0000313" key="5">
    <source>
        <dbReference type="Proteomes" id="UP000282007"/>
    </source>
</evidence>
<evidence type="ECO:0000313" key="4">
    <source>
        <dbReference type="Proteomes" id="UP000277326"/>
    </source>
</evidence>
<gene>
    <name evidence="3" type="ORF">ATH50_1882</name>
    <name evidence="2" type="ORF">DU502_12470</name>
</gene>
<proteinExistence type="predicted"/>
<evidence type="ECO:0000256" key="1">
    <source>
        <dbReference type="SAM" id="MobiDB-lite"/>
    </source>
</evidence>